<keyword evidence="5" id="KW-0687">Ribonucleoprotein</keyword>
<sequence length="322" mass="35339">MPDLSHLRMRRSRLDNLPALVLPEGFALRSLTAAELPELACLLSAAFPEMVWTPKKTHEALFADLSVKETLALVEESTGNLVATASARLLPERFPEAGYLHWVGAHKTFQGKGLGRLVTLAVLHRFREMGCTSAVLETQDFRLPALQTYLKLGFEPEHDDDTHAARWEAILSPPLGKQPVTQVAFVVKDMDLAREAWAKALNVPIPETRLTIPGHERDLTYLGKPTGAQAKLAFFNLGQVQIELIEPVVGSGPSVWDNAPEGVHHLAFRTKNMAATRDALAAAGIPLVFRGDGANGSQMAYFDARETLGLYFEFAEAKKTPL</sequence>
<feature type="domain" description="VOC" evidence="4">
    <location>
        <begin position="179"/>
        <end position="317"/>
    </location>
</feature>
<dbReference type="PROSITE" id="PS51186">
    <property type="entry name" value="GNAT"/>
    <property type="match status" value="1"/>
</dbReference>
<keyword evidence="5" id="KW-0456">Lyase</keyword>
<dbReference type="Pfam" id="PF13669">
    <property type="entry name" value="Glyoxalase_4"/>
    <property type="match status" value="1"/>
</dbReference>
<dbReference type="InterPro" id="IPR029068">
    <property type="entry name" value="Glyas_Bleomycin-R_OHBP_Dase"/>
</dbReference>
<keyword evidence="1" id="KW-0808">Transferase</keyword>
<protein>
    <submittedName>
        <fullName evidence="5">Ribosomal protein S18 acetylase RimI-like enzyme/catechol 2,3-dioxygenase-like lactoylglutathione lyase family enzyme</fullName>
    </submittedName>
</protein>
<evidence type="ECO:0000256" key="1">
    <source>
        <dbReference type="ARBA" id="ARBA00022679"/>
    </source>
</evidence>
<keyword evidence="6" id="KW-1185">Reference proteome</keyword>
<dbReference type="EMBL" id="JACHGW010000003">
    <property type="protein sequence ID" value="MBB6051346.1"/>
    <property type="molecule type" value="Genomic_DNA"/>
</dbReference>
<evidence type="ECO:0000256" key="2">
    <source>
        <dbReference type="ARBA" id="ARBA00023315"/>
    </source>
</evidence>
<comment type="caution">
    <text evidence="5">The sequence shown here is derived from an EMBL/GenBank/DDBJ whole genome shotgun (WGS) entry which is preliminary data.</text>
</comment>
<dbReference type="InterPro" id="IPR016181">
    <property type="entry name" value="Acyl_CoA_acyltransferase"/>
</dbReference>
<dbReference type="PANTHER" id="PTHR43877">
    <property type="entry name" value="AMINOALKYLPHOSPHONATE N-ACETYLTRANSFERASE-RELATED-RELATED"/>
    <property type="match status" value="1"/>
</dbReference>
<proteinExistence type="predicted"/>
<evidence type="ECO:0000259" key="4">
    <source>
        <dbReference type="PROSITE" id="PS51819"/>
    </source>
</evidence>
<dbReference type="GO" id="GO:0016747">
    <property type="term" value="F:acyltransferase activity, transferring groups other than amino-acyl groups"/>
    <property type="evidence" value="ECO:0007669"/>
    <property type="project" value="InterPro"/>
</dbReference>
<dbReference type="PROSITE" id="PS51819">
    <property type="entry name" value="VOC"/>
    <property type="match status" value="1"/>
</dbReference>
<dbReference type="Gene3D" id="3.10.180.10">
    <property type="entry name" value="2,3-Dihydroxybiphenyl 1,2-Dioxygenase, domain 1"/>
    <property type="match status" value="1"/>
</dbReference>
<dbReference type="InterPro" id="IPR037523">
    <property type="entry name" value="VOC_core"/>
</dbReference>
<dbReference type="Proteomes" id="UP000520814">
    <property type="component" value="Unassembled WGS sequence"/>
</dbReference>
<organism evidence="5 6">
    <name type="scientific">Armatimonas rosea</name>
    <dbReference type="NCBI Taxonomy" id="685828"/>
    <lineage>
        <taxon>Bacteria</taxon>
        <taxon>Bacillati</taxon>
        <taxon>Armatimonadota</taxon>
        <taxon>Armatimonadia</taxon>
        <taxon>Armatimonadales</taxon>
        <taxon>Armatimonadaceae</taxon>
        <taxon>Armatimonas</taxon>
    </lineage>
</organism>
<dbReference type="GO" id="GO:0051213">
    <property type="term" value="F:dioxygenase activity"/>
    <property type="evidence" value="ECO:0007669"/>
    <property type="project" value="UniProtKB-KW"/>
</dbReference>
<name>A0A7W9W7L4_ARMRO</name>
<dbReference type="AlphaFoldDB" id="A0A7W9W7L4"/>
<evidence type="ECO:0000313" key="5">
    <source>
        <dbReference type="EMBL" id="MBB6051346.1"/>
    </source>
</evidence>
<dbReference type="Gene3D" id="3.40.630.30">
    <property type="match status" value="1"/>
</dbReference>
<evidence type="ECO:0000313" key="6">
    <source>
        <dbReference type="Proteomes" id="UP000520814"/>
    </source>
</evidence>
<evidence type="ECO:0000259" key="3">
    <source>
        <dbReference type="PROSITE" id="PS51186"/>
    </source>
</evidence>
<dbReference type="SUPFAM" id="SSF54593">
    <property type="entry name" value="Glyoxalase/Bleomycin resistance protein/Dihydroxybiphenyl dioxygenase"/>
    <property type="match status" value="1"/>
</dbReference>
<keyword evidence="5" id="KW-0689">Ribosomal protein</keyword>
<accession>A0A7W9W7L4</accession>
<dbReference type="CDD" id="cd04301">
    <property type="entry name" value="NAT_SF"/>
    <property type="match status" value="1"/>
</dbReference>
<dbReference type="InterPro" id="IPR050832">
    <property type="entry name" value="Bact_Acetyltransf"/>
</dbReference>
<reference evidence="5 6" key="1">
    <citation type="submission" date="2020-08" db="EMBL/GenBank/DDBJ databases">
        <title>Genomic Encyclopedia of Type Strains, Phase IV (KMG-IV): sequencing the most valuable type-strain genomes for metagenomic binning, comparative biology and taxonomic classification.</title>
        <authorList>
            <person name="Goeker M."/>
        </authorList>
    </citation>
    <scope>NUCLEOTIDE SEQUENCE [LARGE SCALE GENOMIC DNA]</scope>
    <source>
        <strain evidence="5 6">DSM 23562</strain>
    </source>
</reference>
<keyword evidence="2" id="KW-0012">Acyltransferase</keyword>
<dbReference type="SUPFAM" id="SSF55729">
    <property type="entry name" value="Acyl-CoA N-acyltransferases (Nat)"/>
    <property type="match status" value="1"/>
</dbReference>
<dbReference type="RefSeq" id="WP_184198123.1">
    <property type="nucleotide sequence ID" value="NZ_JACHGW010000003.1"/>
</dbReference>
<keyword evidence="5" id="KW-0560">Oxidoreductase</keyword>
<dbReference type="GO" id="GO:0005840">
    <property type="term" value="C:ribosome"/>
    <property type="evidence" value="ECO:0007669"/>
    <property type="project" value="UniProtKB-KW"/>
</dbReference>
<keyword evidence="5" id="KW-0223">Dioxygenase</keyword>
<dbReference type="InterPro" id="IPR000182">
    <property type="entry name" value="GNAT_dom"/>
</dbReference>
<dbReference type="GO" id="GO:0016829">
    <property type="term" value="F:lyase activity"/>
    <property type="evidence" value="ECO:0007669"/>
    <property type="project" value="UniProtKB-KW"/>
</dbReference>
<gene>
    <name evidence="5" type="ORF">HNQ39_003156</name>
</gene>
<feature type="domain" description="N-acetyltransferase" evidence="3">
    <location>
        <begin position="26"/>
        <end position="176"/>
    </location>
</feature>
<dbReference type="Pfam" id="PF00583">
    <property type="entry name" value="Acetyltransf_1"/>
    <property type="match status" value="1"/>
</dbReference>